<protein>
    <submittedName>
        <fullName evidence="1">Uncharacterized protein</fullName>
    </submittedName>
</protein>
<dbReference type="EMBL" id="CM043792">
    <property type="protein sequence ID" value="KAI4822759.1"/>
    <property type="molecule type" value="Genomic_DNA"/>
</dbReference>
<reference evidence="1" key="1">
    <citation type="submission" date="2022-05" db="EMBL/GenBank/DDBJ databases">
        <title>Chromosome-level genome of Chaenocephalus aceratus.</title>
        <authorList>
            <person name="Park H."/>
        </authorList>
    </citation>
    <scope>NUCLEOTIDE SEQUENCE</scope>
    <source>
        <strain evidence="1">KU_202001</strain>
    </source>
</reference>
<name>A0ACB9X801_CHAAC</name>
<proteinExistence type="predicted"/>
<evidence type="ECO:0000313" key="2">
    <source>
        <dbReference type="Proteomes" id="UP001057452"/>
    </source>
</evidence>
<sequence length="128" mass="14146">AVIQLQQTTFILFDTGYIPPGAPRGFRLLTEGQAVQPSNSDSFLLVVGVTRTTRLLWAGWPVTKVFPFHNSALSVLLNGAMLHSAKMPPTRYEVLSDSSSLHHPCVSVCHSTTILFMRRTHVTSTLRL</sequence>
<dbReference type="Proteomes" id="UP001057452">
    <property type="component" value="Chromosome 8"/>
</dbReference>
<evidence type="ECO:0000313" key="1">
    <source>
        <dbReference type="EMBL" id="KAI4822759.1"/>
    </source>
</evidence>
<keyword evidence="2" id="KW-1185">Reference proteome</keyword>
<accession>A0ACB9X801</accession>
<gene>
    <name evidence="1" type="ORF">KUCAC02_008288</name>
</gene>
<organism evidence="1 2">
    <name type="scientific">Chaenocephalus aceratus</name>
    <name type="common">Blackfin icefish</name>
    <name type="synonym">Chaenichthys aceratus</name>
    <dbReference type="NCBI Taxonomy" id="36190"/>
    <lineage>
        <taxon>Eukaryota</taxon>
        <taxon>Metazoa</taxon>
        <taxon>Chordata</taxon>
        <taxon>Craniata</taxon>
        <taxon>Vertebrata</taxon>
        <taxon>Euteleostomi</taxon>
        <taxon>Actinopterygii</taxon>
        <taxon>Neopterygii</taxon>
        <taxon>Teleostei</taxon>
        <taxon>Neoteleostei</taxon>
        <taxon>Acanthomorphata</taxon>
        <taxon>Eupercaria</taxon>
        <taxon>Perciformes</taxon>
        <taxon>Notothenioidei</taxon>
        <taxon>Channichthyidae</taxon>
        <taxon>Chaenocephalus</taxon>
    </lineage>
</organism>
<feature type="non-terminal residue" evidence="1">
    <location>
        <position position="128"/>
    </location>
</feature>
<feature type="non-terminal residue" evidence="1">
    <location>
        <position position="1"/>
    </location>
</feature>
<comment type="caution">
    <text evidence="1">The sequence shown here is derived from an EMBL/GenBank/DDBJ whole genome shotgun (WGS) entry which is preliminary data.</text>
</comment>